<dbReference type="EMBL" id="UGTM01000001">
    <property type="protein sequence ID" value="SUB87005.1"/>
    <property type="molecule type" value="Genomic_DNA"/>
</dbReference>
<organism evidence="1 2">
    <name type="scientific">Prevotella denticola</name>
    <dbReference type="NCBI Taxonomy" id="28129"/>
    <lineage>
        <taxon>Bacteria</taxon>
        <taxon>Pseudomonadati</taxon>
        <taxon>Bacteroidota</taxon>
        <taxon>Bacteroidia</taxon>
        <taxon>Bacteroidales</taxon>
        <taxon>Prevotellaceae</taxon>
        <taxon>Prevotella</taxon>
    </lineage>
</organism>
<protein>
    <submittedName>
        <fullName evidence="1">Uncharacterized protein</fullName>
    </submittedName>
</protein>
<sequence>MRSPEWSRQIYPKEVLRVWKIRKSSRIRLMNCLSHSSWFIFQLVGNIIPDTRKHYLQRLGIMFQVPGTVLYFADFSIGQLSSVGLMSSICSWTAPRLKTLSSMV</sequence>
<dbReference type="Proteomes" id="UP000255469">
    <property type="component" value="Unassembled WGS sequence"/>
</dbReference>
<proteinExistence type="predicted"/>
<reference evidence="1 2" key="1">
    <citation type="submission" date="2018-06" db="EMBL/GenBank/DDBJ databases">
        <authorList>
            <consortium name="Pathogen Informatics"/>
            <person name="Doyle S."/>
        </authorList>
    </citation>
    <scope>NUCLEOTIDE SEQUENCE [LARGE SCALE GENOMIC DNA]</scope>
    <source>
        <strain evidence="1 2">NCTC13067</strain>
    </source>
</reference>
<dbReference type="AlphaFoldDB" id="A0A379E2Z1"/>
<name>A0A379E2Z1_9BACT</name>
<evidence type="ECO:0000313" key="2">
    <source>
        <dbReference type="Proteomes" id="UP000255469"/>
    </source>
</evidence>
<evidence type="ECO:0000313" key="1">
    <source>
        <dbReference type="EMBL" id="SUB87005.1"/>
    </source>
</evidence>
<accession>A0A379E2Z1</accession>
<gene>
    <name evidence="1" type="ORF">NCTC13067_00660</name>
</gene>